<name>A0A017HAI1_9RHOB</name>
<dbReference type="GO" id="GO:0019242">
    <property type="term" value="P:methylglyoxal biosynthetic process"/>
    <property type="evidence" value="ECO:0007669"/>
    <property type="project" value="InterPro"/>
</dbReference>
<dbReference type="Gene3D" id="2.60.200.40">
    <property type="match status" value="1"/>
</dbReference>
<proteinExistence type="predicted"/>
<dbReference type="InterPro" id="IPR016064">
    <property type="entry name" value="NAD/diacylglycerol_kinase_sf"/>
</dbReference>
<reference evidence="2 3" key="1">
    <citation type="submission" date="2013-02" db="EMBL/GenBank/DDBJ databases">
        <authorList>
            <person name="Fiebig A."/>
            <person name="Goeker M."/>
            <person name="Klenk H.-P.P."/>
        </authorList>
    </citation>
    <scope>NUCLEOTIDE SEQUENCE [LARGE SCALE GENOMIC DNA]</scope>
    <source>
        <strain evidence="2 3">DSM 19309</strain>
    </source>
</reference>
<dbReference type="GO" id="GO:0008654">
    <property type="term" value="P:phospholipid biosynthetic process"/>
    <property type="evidence" value="ECO:0007669"/>
    <property type="project" value="InterPro"/>
</dbReference>
<evidence type="ECO:0000259" key="1">
    <source>
        <dbReference type="PROSITE" id="PS50146"/>
    </source>
</evidence>
<feature type="domain" description="DAGKc" evidence="1">
    <location>
        <begin position="1"/>
        <end position="120"/>
    </location>
</feature>
<dbReference type="InterPro" id="IPR001206">
    <property type="entry name" value="Diacylglycerol_kinase_cat_dom"/>
</dbReference>
<dbReference type="NCBIfam" id="TIGR00147">
    <property type="entry name" value="YegS/Rv2252/BmrU family lipid kinase"/>
    <property type="match status" value="1"/>
</dbReference>
<evidence type="ECO:0000313" key="3">
    <source>
        <dbReference type="Proteomes" id="UP000019666"/>
    </source>
</evidence>
<dbReference type="PANTHER" id="PTHR30492">
    <property type="entry name" value="METHYLGLYOXAL SYNTHASE"/>
    <property type="match status" value="1"/>
</dbReference>
<dbReference type="InterPro" id="IPR005218">
    <property type="entry name" value="Diacylglycerol/lipid_kinase"/>
</dbReference>
<dbReference type="HOGENOM" id="CLU_045532_1_3_5"/>
<dbReference type="EMBL" id="AOSK01000136">
    <property type="protein sequence ID" value="EYD71492.1"/>
    <property type="molecule type" value="Genomic_DNA"/>
</dbReference>
<dbReference type="GO" id="GO:0016301">
    <property type="term" value="F:kinase activity"/>
    <property type="evidence" value="ECO:0007669"/>
    <property type="project" value="UniProtKB-KW"/>
</dbReference>
<dbReference type="PROSITE" id="PS50146">
    <property type="entry name" value="DAGK"/>
    <property type="match status" value="1"/>
</dbReference>
<dbReference type="InterPro" id="IPR004363">
    <property type="entry name" value="Methylgl_synth"/>
</dbReference>
<dbReference type="PATRIC" id="fig|442562.3.peg.4815"/>
<dbReference type="Gene3D" id="3.40.50.10330">
    <property type="entry name" value="Probable inorganic polyphosphate/atp-NAD kinase, domain 1"/>
    <property type="match status" value="1"/>
</dbReference>
<protein>
    <submittedName>
        <fullName evidence="2">Transcription regulator (Contains diacylglycerol kinase catalytic domain protein)</fullName>
    </submittedName>
</protein>
<sequence length="289" mass="31356">MINENSRQGREMSDAAVEVLERGGLQLQRATSDGPGDLVDTIRQAAGTVDLVVLGGGDGTLSSAAPALIETGLPLGILPLGTANDLAHTLGIPLDIGDAAQVIVEGKLRRIDLGEVNGKPFFNVASLGLSVAMTRELTHDVKQRWGRLGYAVSTFRALTQMRPFVAEIRAGDEVHRVRTLQIAVGNGRYYGAGMAVEKDAEIDDSCLNLYSLEFGHLWKLALVYPAFRKGRHGLWKEVRTMRCREVDIRTARPKKINTDGEITTETPAQFRVLPRAVSVFAPAADETRA</sequence>
<dbReference type="PANTHER" id="PTHR30492:SF0">
    <property type="entry name" value="METHYLGLYOXAL SYNTHASE"/>
    <property type="match status" value="1"/>
</dbReference>
<dbReference type="GO" id="GO:0008929">
    <property type="term" value="F:methylglyoxal synthase activity"/>
    <property type="evidence" value="ECO:0007669"/>
    <property type="project" value="InterPro"/>
</dbReference>
<dbReference type="InterPro" id="IPR017438">
    <property type="entry name" value="ATP-NAD_kinase_N"/>
</dbReference>
<dbReference type="Proteomes" id="UP000019666">
    <property type="component" value="Unassembled WGS sequence"/>
</dbReference>
<dbReference type="STRING" id="442562.Rumeso_04893"/>
<keyword evidence="2" id="KW-0808">Transferase</keyword>
<gene>
    <name evidence="2" type="ORF">Rumeso_04893</name>
</gene>
<comment type="caution">
    <text evidence="2">The sequence shown here is derived from an EMBL/GenBank/DDBJ whole genome shotgun (WGS) entry which is preliminary data.</text>
</comment>
<dbReference type="SUPFAM" id="SSF111331">
    <property type="entry name" value="NAD kinase/diacylglycerol kinase-like"/>
    <property type="match status" value="1"/>
</dbReference>
<dbReference type="SMART" id="SM00046">
    <property type="entry name" value="DAGKc"/>
    <property type="match status" value="1"/>
</dbReference>
<organism evidence="2 3">
    <name type="scientific">Rubellimicrobium mesophilum DSM 19309</name>
    <dbReference type="NCBI Taxonomy" id="442562"/>
    <lineage>
        <taxon>Bacteria</taxon>
        <taxon>Pseudomonadati</taxon>
        <taxon>Pseudomonadota</taxon>
        <taxon>Alphaproteobacteria</taxon>
        <taxon>Rhodobacterales</taxon>
        <taxon>Roseobacteraceae</taxon>
        <taxon>Rubellimicrobium</taxon>
    </lineage>
</organism>
<dbReference type="GO" id="GO:0005829">
    <property type="term" value="C:cytosol"/>
    <property type="evidence" value="ECO:0007669"/>
    <property type="project" value="TreeGrafter"/>
</dbReference>
<evidence type="ECO:0000313" key="2">
    <source>
        <dbReference type="EMBL" id="EYD71492.1"/>
    </source>
</evidence>
<dbReference type="GO" id="GO:0005524">
    <property type="term" value="F:ATP binding"/>
    <property type="evidence" value="ECO:0007669"/>
    <property type="project" value="InterPro"/>
</dbReference>
<dbReference type="AlphaFoldDB" id="A0A017HAI1"/>
<dbReference type="InterPro" id="IPR045540">
    <property type="entry name" value="YegS/DAGK_C"/>
</dbReference>
<dbReference type="Pfam" id="PF00781">
    <property type="entry name" value="DAGK_cat"/>
    <property type="match status" value="1"/>
</dbReference>
<dbReference type="NCBIfam" id="NF009604">
    <property type="entry name" value="PRK13057.1"/>
    <property type="match status" value="1"/>
</dbReference>
<keyword evidence="2" id="KW-0418">Kinase</keyword>
<keyword evidence="3" id="KW-1185">Reference proteome</keyword>
<accession>A0A017HAI1</accession>
<dbReference type="Pfam" id="PF19279">
    <property type="entry name" value="YegS_C"/>
    <property type="match status" value="1"/>
</dbReference>